<dbReference type="GO" id="GO:0005524">
    <property type="term" value="F:ATP binding"/>
    <property type="evidence" value="ECO:0007669"/>
    <property type="project" value="UniProtKB-UniRule"/>
</dbReference>
<comment type="subcellular location">
    <subcellularLocation>
        <location evidence="3">Cytoplasm</location>
    </subcellularLocation>
</comment>
<keyword evidence="3" id="KW-0173">Coenzyme A biosynthesis</keyword>
<dbReference type="PANTHER" id="PTHR10695:SF46">
    <property type="entry name" value="BIFUNCTIONAL COENZYME A SYNTHASE-RELATED"/>
    <property type="match status" value="1"/>
</dbReference>
<comment type="pathway">
    <text evidence="3">Cofactor biosynthesis; coenzyme A biosynthesis; CoA from (R)-pantothenate: step 5/5.</text>
</comment>
<reference evidence="5" key="1">
    <citation type="journal article" date="2021" name="PeerJ">
        <title>Extensive microbial diversity within the chicken gut microbiome revealed by metagenomics and culture.</title>
        <authorList>
            <person name="Gilroy R."/>
            <person name="Ravi A."/>
            <person name="Getino M."/>
            <person name="Pursley I."/>
            <person name="Horton D.L."/>
            <person name="Alikhan N.F."/>
            <person name="Baker D."/>
            <person name="Gharbi K."/>
            <person name="Hall N."/>
            <person name="Watson M."/>
            <person name="Adriaenssens E.M."/>
            <person name="Foster-Nyarko E."/>
            <person name="Jarju S."/>
            <person name="Secka A."/>
            <person name="Antonio M."/>
            <person name="Oren A."/>
            <person name="Chaudhuri R.R."/>
            <person name="La Ragione R."/>
            <person name="Hildebrand F."/>
            <person name="Pallen M.J."/>
        </authorList>
    </citation>
    <scope>NUCLEOTIDE SEQUENCE</scope>
    <source>
        <strain evidence="5">ChiBcec1-1093</strain>
    </source>
</reference>
<proteinExistence type="inferred from homology"/>
<dbReference type="InterPro" id="IPR027417">
    <property type="entry name" value="P-loop_NTPase"/>
</dbReference>
<evidence type="ECO:0000256" key="4">
    <source>
        <dbReference type="NCBIfam" id="TIGR00152"/>
    </source>
</evidence>
<keyword evidence="3" id="KW-0963">Cytoplasm</keyword>
<feature type="binding site" evidence="3">
    <location>
        <begin position="17"/>
        <end position="22"/>
    </location>
    <ligand>
        <name>ATP</name>
        <dbReference type="ChEBI" id="CHEBI:30616"/>
    </ligand>
</feature>
<keyword evidence="2 3" id="KW-0067">ATP-binding</keyword>
<dbReference type="Proteomes" id="UP000824101">
    <property type="component" value="Unassembled WGS sequence"/>
</dbReference>
<dbReference type="NCBIfam" id="TIGR00152">
    <property type="entry name" value="dephospho-CoA kinase"/>
    <property type="match status" value="1"/>
</dbReference>
<dbReference type="InterPro" id="IPR001977">
    <property type="entry name" value="Depp_CoAkinase"/>
</dbReference>
<dbReference type="CDD" id="cd02022">
    <property type="entry name" value="DPCK"/>
    <property type="match status" value="1"/>
</dbReference>
<dbReference type="GO" id="GO:0015937">
    <property type="term" value="P:coenzyme A biosynthetic process"/>
    <property type="evidence" value="ECO:0007669"/>
    <property type="project" value="UniProtKB-UniRule"/>
</dbReference>
<organism evidence="5 6">
    <name type="scientific">Candidatus Lachnoclostridium stercorigallinarum</name>
    <dbReference type="NCBI Taxonomy" id="2838634"/>
    <lineage>
        <taxon>Bacteria</taxon>
        <taxon>Bacillati</taxon>
        <taxon>Bacillota</taxon>
        <taxon>Clostridia</taxon>
        <taxon>Lachnospirales</taxon>
        <taxon>Lachnospiraceae</taxon>
    </lineage>
</organism>
<reference evidence="5" key="2">
    <citation type="submission" date="2021-04" db="EMBL/GenBank/DDBJ databases">
        <authorList>
            <person name="Gilroy R."/>
        </authorList>
    </citation>
    <scope>NUCLEOTIDE SEQUENCE</scope>
    <source>
        <strain evidence="5">ChiBcec1-1093</strain>
    </source>
</reference>
<dbReference type="EMBL" id="DXBC01000186">
    <property type="protein sequence ID" value="HIZ80418.1"/>
    <property type="molecule type" value="Genomic_DNA"/>
</dbReference>
<evidence type="ECO:0000256" key="2">
    <source>
        <dbReference type="ARBA" id="ARBA00022840"/>
    </source>
</evidence>
<dbReference type="PROSITE" id="PS51219">
    <property type="entry name" value="DPCK"/>
    <property type="match status" value="1"/>
</dbReference>
<dbReference type="Gene3D" id="3.40.50.300">
    <property type="entry name" value="P-loop containing nucleotide triphosphate hydrolases"/>
    <property type="match status" value="1"/>
</dbReference>
<dbReference type="SUPFAM" id="SSF52540">
    <property type="entry name" value="P-loop containing nucleoside triphosphate hydrolases"/>
    <property type="match status" value="1"/>
</dbReference>
<dbReference type="EC" id="2.7.1.24" evidence="3 4"/>
<dbReference type="GO" id="GO:0004140">
    <property type="term" value="F:dephospho-CoA kinase activity"/>
    <property type="evidence" value="ECO:0007669"/>
    <property type="project" value="UniProtKB-UniRule"/>
</dbReference>
<protein>
    <recommendedName>
        <fullName evidence="3 4">Dephospho-CoA kinase</fullName>
        <ecNumber evidence="3 4">2.7.1.24</ecNumber>
    </recommendedName>
    <alternativeName>
        <fullName evidence="3">Dephosphocoenzyme A kinase</fullName>
    </alternativeName>
</protein>
<comment type="function">
    <text evidence="3">Catalyzes the phosphorylation of the 3'-hydroxyl group of dephosphocoenzyme A to form coenzyme A.</text>
</comment>
<evidence type="ECO:0000256" key="1">
    <source>
        <dbReference type="ARBA" id="ARBA00022741"/>
    </source>
</evidence>
<dbReference type="PANTHER" id="PTHR10695">
    <property type="entry name" value="DEPHOSPHO-COA KINASE-RELATED"/>
    <property type="match status" value="1"/>
</dbReference>
<keyword evidence="3 5" id="KW-0808">Transferase</keyword>
<keyword evidence="3 5" id="KW-0418">Kinase</keyword>
<evidence type="ECO:0000313" key="6">
    <source>
        <dbReference type="Proteomes" id="UP000824101"/>
    </source>
</evidence>
<dbReference type="Pfam" id="PF01121">
    <property type="entry name" value="CoaE"/>
    <property type="match status" value="1"/>
</dbReference>
<dbReference type="AlphaFoldDB" id="A0A9D2GJL1"/>
<keyword evidence="1 3" id="KW-0547">Nucleotide-binding</keyword>
<accession>A0A9D2GJL1</accession>
<evidence type="ECO:0000256" key="3">
    <source>
        <dbReference type="HAMAP-Rule" id="MF_00376"/>
    </source>
</evidence>
<name>A0A9D2GJL1_9FIRM</name>
<sequence>MTQKKHPYVIGVTGGVGSGKSCILQILKDKWKAGIFLADDIAHELMEPGGAGFGPVVEALGEGILAPDGTIDRKAMAARIFSDTGARETVNGIIHPMVWEEVRRRIEKAGEDGLSLAVVEAALPDEKNHDIYDEMWYVYTSGENRIRRLMEGRGYTREKCESIMASQLPDEAFRRLCTFEIDNNGSLEDAGRQIRERLESRGLTT</sequence>
<dbReference type="HAMAP" id="MF_00376">
    <property type="entry name" value="Dephospho_CoA_kinase"/>
    <property type="match status" value="1"/>
</dbReference>
<comment type="catalytic activity">
    <reaction evidence="3">
        <text>3'-dephospho-CoA + ATP = ADP + CoA + H(+)</text>
        <dbReference type="Rhea" id="RHEA:18245"/>
        <dbReference type="ChEBI" id="CHEBI:15378"/>
        <dbReference type="ChEBI" id="CHEBI:30616"/>
        <dbReference type="ChEBI" id="CHEBI:57287"/>
        <dbReference type="ChEBI" id="CHEBI:57328"/>
        <dbReference type="ChEBI" id="CHEBI:456216"/>
        <dbReference type="EC" id="2.7.1.24"/>
    </reaction>
</comment>
<comment type="caution">
    <text evidence="5">The sequence shown here is derived from an EMBL/GenBank/DDBJ whole genome shotgun (WGS) entry which is preliminary data.</text>
</comment>
<comment type="similarity">
    <text evidence="3">Belongs to the CoaE family.</text>
</comment>
<evidence type="ECO:0000313" key="5">
    <source>
        <dbReference type="EMBL" id="HIZ80418.1"/>
    </source>
</evidence>
<dbReference type="GO" id="GO:0005737">
    <property type="term" value="C:cytoplasm"/>
    <property type="evidence" value="ECO:0007669"/>
    <property type="project" value="UniProtKB-SubCell"/>
</dbReference>
<gene>
    <name evidence="3 5" type="primary">coaE</name>
    <name evidence="5" type="ORF">IAA17_11595</name>
</gene>